<comment type="caution">
    <text evidence="12">The sequence shown here is derived from an EMBL/GenBank/DDBJ whole genome shotgun (WGS) entry which is preliminary data.</text>
</comment>
<reference evidence="12" key="1">
    <citation type="submission" date="2020-02" db="EMBL/GenBank/DDBJ databases">
        <authorList>
            <person name="Palmer J.M."/>
        </authorList>
    </citation>
    <scope>NUCLEOTIDE SEQUENCE</scope>
    <source>
        <strain evidence="12">EPUS1.4</strain>
        <tissue evidence="12">Thallus</tissue>
    </source>
</reference>
<organism evidence="12 13">
    <name type="scientific">Endocarpon pusillum</name>
    <dbReference type="NCBI Taxonomy" id="364733"/>
    <lineage>
        <taxon>Eukaryota</taxon>
        <taxon>Fungi</taxon>
        <taxon>Dikarya</taxon>
        <taxon>Ascomycota</taxon>
        <taxon>Pezizomycotina</taxon>
        <taxon>Eurotiomycetes</taxon>
        <taxon>Chaetothyriomycetidae</taxon>
        <taxon>Verrucariales</taxon>
        <taxon>Verrucariaceae</taxon>
        <taxon>Endocarpon</taxon>
    </lineage>
</organism>
<protein>
    <recommendedName>
        <fullName evidence="7">Protein PXR1</fullName>
    </recommendedName>
    <alternativeName>
        <fullName evidence="8">PinX1-related protein 1</fullName>
    </alternativeName>
    <alternativeName>
        <fullName evidence="6">Protein pxr1</fullName>
    </alternativeName>
</protein>
<comment type="similarity">
    <text evidence="5">Belongs to the PINX1 family.</text>
</comment>
<dbReference type="Pfam" id="PF01585">
    <property type="entry name" value="G-patch"/>
    <property type="match status" value="1"/>
</dbReference>
<evidence type="ECO:0000313" key="12">
    <source>
        <dbReference type="EMBL" id="KAF7514157.1"/>
    </source>
</evidence>
<keyword evidence="13" id="KW-1185">Reference proteome</keyword>
<evidence type="ECO:0000256" key="7">
    <source>
        <dbReference type="ARBA" id="ARBA00040376"/>
    </source>
</evidence>
<dbReference type="PANTHER" id="PTHR23149">
    <property type="entry name" value="G PATCH DOMAIN CONTAINING PROTEIN"/>
    <property type="match status" value="1"/>
</dbReference>
<gene>
    <name evidence="12" type="ORF">GJ744_004482</name>
</gene>
<proteinExistence type="inferred from homology"/>
<feature type="domain" description="G-patch" evidence="11">
    <location>
        <begin position="25"/>
        <end position="75"/>
    </location>
</feature>
<dbReference type="InterPro" id="IPR000467">
    <property type="entry name" value="G_patch_dom"/>
</dbReference>
<evidence type="ECO:0000256" key="3">
    <source>
        <dbReference type="ARBA" id="ARBA00022552"/>
    </source>
</evidence>
<keyword evidence="4" id="KW-0539">Nucleus</keyword>
<comment type="function">
    <text evidence="9">Involved in rRNA-processing at A0, A1 and A2 sites and negatively regulates telomerase.</text>
</comment>
<dbReference type="InterPro" id="IPR050656">
    <property type="entry name" value="PINX1"/>
</dbReference>
<dbReference type="EMBL" id="JAACFV010000002">
    <property type="protein sequence ID" value="KAF7514157.1"/>
    <property type="molecule type" value="Genomic_DNA"/>
</dbReference>
<evidence type="ECO:0000256" key="8">
    <source>
        <dbReference type="ARBA" id="ARBA00041961"/>
    </source>
</evidence>
<evidence type="ECO:0000256" key="1">
    <source>
        <dbReference type="ARBA" id="ARBA00004604"/>
    </source>
</evidence>
<feature type="region of interest" description="Disordered" evidence="10">
    <location>
        <begin position="152"/>
        <end position="224"/>
    </location>
</feature>
<dbReference type="PANTHER" id="PTHR23149:SF31">
    <property type="entry name" value="PROTEIN PXR1"/>
    <property type="match status" value="1"/>
</dbReference>
<dbReference type="SMART" id="SM00443">
    <property type="entry name" value="G_patch"/>
    <property type="match status" value="1"/>
</dbReference>
<evidence type="ECO:0000259" key="11">
    <source>
        <dbReference type="PROSITE" id="PS50174"/>
    </source>
</evidence>
<dbReference type="OrthoDB" id="29523at2759"/>
<evidence type="ECO:0000256" key="2">
    <source>
        <dbReference type="ARBA" id="ARBA00022517"/>
    </source>
</evidence>
<comment type="subcellular location">
    <subcellularLocation>
        <location evidence="1">Nucleus</location>
        <location evidence="1">Nucleolus</location>
    </subcellularLocation>
</comment>
<evidence type="ECO:0000256" key="9">
    <source>
        <dbReference type="ARBA" id="ARBA00043878"/>
    </source>
</evidence>
<feature type="compositionally biased region" description="Basic residues" evidence="10">
    <location>
        <begin position="171"/>
        <end position="185"/>
    </location>
</feature>
<dbReference type="GO" id="GO:0006364">
    <property type="term" value="P:rRNA processing"/>
    <property type="evidence" value="ECO:0007669"/>
    <property type="project" value="UniProtKB-KW"/>
</dbReference>
<keyword evidence="3" id="KW-0698">rRNA processing</keyword>
<evidence type="ECO:0000256" key="5">
    <source>
        <dbReference type="ARBA" id="ARBA00038007"/>
    </source>
</evidence>
<dbReference type="GO" id="GO:0005730">
    <property type="term" value="C:nucleolus"/>
    <property type="evidence" value="ECO:0007669"/>
    <property type="project" value="UniProtKB-SubCell"/>
</dbReference>
<name>A0A8H7ATN9_9EURO</name>
<keyword evidence="2" id="KW-0690">Ribosome biogenesis</keyword>
<evidence type="ECO:0000256" key="10">
    <source>
        <dbReference type="SAM" id="MobiDB-lite"/>
    </source>
</evidence>
<feature type="compositionally biased region" description="Basic residues" evidence="10">
    <location>
        <begin position="246"/>
        <end position="257"/>
    </location>
</feature>
<accession>A0A8H7ATN9</accession>
<feature type="region of interest" description="Disordered" evidence="10">
    <location>
        <begin position="238"/>
        <end position="307"/>
    </location>
</feature>
<feature type="compositionally biased region" description="Low complexity" evidence="10">
    <location>
        <begin position="294"/>
        <end position="303"/>
    </location>
</feature>
<sequence>MGLAEPRKRIKISHDPNNLTWAQSAESYGQKLLSSQGWKPGQGLGARSAKHFNSPIPSIKLSYKDDNLGLGFSQKSSNPEQTRTGLDAFHGLLGRLNSKDEVEAKKLEQKSEDRKLAKWAQGRWGGVMFVPGGLLVQGDKFRKAEDDVNLLGSGSEQQVEPSDLKTGKAAKALRKAERQKRKEAKRKSEGKCSVSDPACNIKNDDLTDSSREDPKIKEQVDRGTNSIQGFVVADIGESFGTDQMQAKRKRPKDKRKRQVGEADRGMKPFQEGEMIVETVQLPTPPSEGVETPISVSAAPSSSRSGRHLLRGRNIQAKRMAFADTRLLDEIFMRKS</sequence>
<evidence type="ECO:0000256" key="4">
    <source>
        <dbReference type="ARBA" id="ARBA00023242"/>
    </source>
</evidence>
<feature type="compositionally biased region" description="Basic and acidic residues" evidence="10">
    <location>
        <begin position="202"/>
        <end position="221"/>
    </location>
</feature>
<dbReference type="PROSITE" id="PS50174">
    <property type="entry name" value="G_PATCH"/>
    <property type="match status" value="1"/>
</dbReference>
<dbReference type="AlphaFoldDB" id="A0A8H7ATN9"/>
<evidence type="ECO:0000256" key="6">
    <source>
        <dbReference type="ARBA" id="ARBA00040137"/>
    </source>
</evidence>
<dbReference type="GO" id="GO:0003676">
    <property type="term" value="F:nucleic acid binding"/>
    <property type="evidence" value="ECO:0007669"/>
    <property type="project" value="InterPro"/>
</dbReference>
<evidence type="ECO:0000313" key="13">
    <source>
        <dbReference type="Proteomes" id="UP000606974"/>
    </source>
</evidence>
<dbReference type="Proteomes" id="UP000606974">
    <property type="component" value="Unassembled WGS sequence"/>
</dbReference>